<protein>
    <recommendedName>
        <fullName evidence="5">Plasmid recombination enzyme</fullName>
    </recommendedName>
</protein>
<dbReference type="OrthoDB" id="5240863at2"/>
<dbReference type="EMBL" id="LOJF01000016">
    <property type="protein sequence ID" value="KUH57599.1"/>
    <property type="molecule type" value="Genomic_DNA"/>
</dbReference>
<organism evidence="3 4">
    <name type="scientific">Tractidigestivibacter scatoligenes</name>
    <name type="common">Olsenella scatoligenes</name>
    <dbReference type="NCBI Taxonomy" id="1299998"/>
    <lineage>
        <taxon>Bacteria</taxon>
        <taxon>Bacillati</taxon>
        <taxon>Actinomycetota</taxon>
        <taxon>Coriobacteriia</taxon>
        <taxon>Coriobacteriales</taxon>
        <taxon>Atopobiaceae</taxon>
        <taxon>Tractidigestivibacter</taxon>
    </lineage>
</organism>
<gene>
    <name evidence="3" type="ORF">AUL39_10700</name>
</gene>
<evidence type="ECO:0000313" key="3">
    <source>
        <dbReference type="EMBL" id="KUH57599.1"/>
    </source>
</evidence>
<sequence>MAHLAHYKRSGAAPMLAHYERRAELERGYSRENIDASRTAENYAIGADSPQALAAALRSRVDAAIAAHEADSGKAIRRDANVLSDWVVTLPKDCPRQDARRFFEVAVDFCRERYGAENVLGGFVHMDEATPHAHIPIVPVRDGRLRAARVFTRSDLQRFHKDLGRAEDAALGRHVSVELDPAQQGEKQLSHLGQAEYVAAREEAARAAERAAAAESAQRAAEDRLECLQRGVEDAESLAAASLGEVRRVAREGGWAGGRERAARSRNQELRERAEALRGACDAARGRGDSLEAEKAGSPAAIQDLERGVRRLEGEHRELARRVRALRRERCELGGRVRELERRAEQLRGLLDRARGRLEGLAGRLAGLLTSAPDLARRLRPGSAELLRSWGMLPQAQERRRGRGMAR</sequence>
<reference evidence="3 4" key="1">
    <citation type="submission" date="2015-12" db="EMBL/GenBank/DDBJ databases">
        <title>Draft Genome Sequence of Olsenella scatoligenes SK9K4T; a Producer of 3-Methylindole- (skatole) and 4-Methylphenol- (p-cresol) Isolated from Pig Feces.</title>
        <authorList>
            <person name="Li X."/>
            <person name="Borg B."/>
            <person name="Canibe N."/>
        </authorList>
    </citation>
    <scope>NUCLEOTIDE SEQUENCE [LARGE SCALE GENOMIC DNA]</scope>
    <source>
        <strain evidence="3 4">SK9K4</strain>
    </source>
</reference>
<evidence type="ECO:0000256" key="2">
    <source>
        <dbReference type="SAM" id="Coils"/>
    </source>
</evidence>
<proteinExistence type="inferred from homology"/>
<dbReference type="AlphaFoldDB" id="A0A117J472"/>
<comment type="caution">
    <text evidence="3">The sequence shown here is derived from an EMBL/GenBank/DDBJ whole genome shotgun (WGS) entry which is preliminary data.</text>
</comment>
<dbReference type="InterPro" id="IPR001668">
    <property type="entry name" value="Mob_Pre"/>
</dbReference>
<dbReference type="Proteomes" id="UP000054078">
    <property type="component" value="Unassembled WGS sequence"/>
</dbReference>
<dbReference type="Gene3D" id="3.30.930.30">
    <property type="match status" value="1"/>
</dbReference>
<comment type="similarity">
    <text evidence="1">Belongs to the plasmid mobilization pre family.</text>
</comment>
<dbReference type="RefSeq" id="WP_059056144.1">
    <property type="nucleotide sequence ID" value="NZ_LOJF01000016.1"/>
</dbReference>
<dbReference type="Pfam" id="PF01076">
    <property type="entry name" value="Mob_Pre"/>
    <property type="match status" value="1"/>
</dbReference>
<evidence type="ECO:0000256" key="1">
    <source>
        <dbReference type="ARBA" id="ARBA00010657"/>
    </source>
</evidence>
<feature type="coiled-coil region" evidence="2">
    <location>
        <begin position="197"/>
        <end position="357"/>
    </location>
</feature>
<keyword evidence="2" id="KW-0175">Coiled coil</keyword>
<dbReference type="NCBIfam" id="NF041497">
    <property type="entry name" value="MobV"/>
    <property type="match status" value="1"/>
</dbReference>
<dbReference type="CDD" id="cd17242">
    <property type="entry name" value="MobM_relaxase"/>
    <property type="match status" value="1"/>
</dbReference>
<evidence type="ECO:0000313" key="4">
    <source>
        <dbReference type="Proteomes" id="UP000054078"/>
    </source>
</evidence>
<accession>A0A117J472</accession>
<dbReference type="Gene3D" id="1.10.287.1490">
    <property type="match status" value="1"/>
</dbReference>
<name>A0A117J472_TRASO</name>
<dbReference type="GO" id="GO:0006310">
    <property type="term" value="P:DNA recombination"/>
    <property type="evidence" value="ECO:0007669"/>
    <property type="project" value="InterPro"/>
</dbReference>
<keyword evidence="4" id="KW-1185">Reference proteome</keyword>
<dbReference type="GO" id="GO:0003677">
    <property type="term" value="F:DNA binding"/>
    <property type="evidence" value="ECO:0007669"/>
    <property type="project" value="InterPro"/>
</dbReference>
<evidence type="ECO:0008006" key="5">
    <source>
        <dbReference type="Google" id="ProtNLM"/>
    </source>
</evidence>